<dbReference type="PANTHER" id="PTHR39079:SF1">
    <property type="entry name" value="GH11706P-RELATED"/>
    <property type="match status" value="1"/>
</dbReference>
<dbReference type="Pfam" id="PF16003">
    <property type="entry name" value="DUF4776"/>
    <property type="match status" value="2"/>
</dbReference>
<feature type="compositionally biased region" description="Basic and acidic residues" evidence="1">
    <location>
        <begin position="794"/>
        <end position="811"/>
    </location>
</feature>
<sequence length="828" mass="93328">MEQFDKILEEYRNALGSGSQDMYNRLEEFMPFSMAGSCGHARCTYISEPILPPIHWDCPEPLPEGFCENPECPYLPQDLKRIGRILAAKRRQNRSSECHCNEIPQCFNTDIELETLKQNCPFSNPAKIVNMMQFGSSFAYQEYDSMPTCYNSKLPDLNYYSSLVEDVSAPCSNPDCPLKHRENIQSCSNPECPSKQPKDTNSCSNPDCPLKKPGSTNSCSNPDCPFKQRESTNSCSNPECPFKQRESTNSCSNPDCPLKQRESTNSCSNPDCPLKQQGSTNSCSNPDCPSKRNKKPEVCANPACPFNDSSIQESYSQVDCSPKQGKISKQCSNPNCPFRQISADSCQNPECPLKMEMLSSMETFGTLECALKFRNQAMPNEDGDKPETCNAASASQCTVSDCLIHKQSCSNPDCPLKKEKMEICGNPECPYKSEEVSKRKGICGPSSQSICGDHTCPFQLDAEGDKKRDKQDQLFSGSKDGGGDKEQTEEQTVARTYLRDEDFEEGSPIMTRGDRPSQYDMAPCTAKTCEFLGGKLTCVECATATKKKKINIKVCSGEAKCPAHTRHIIRTRKPKPPDLSKRAMKKERNKFMYHFGDTYPGTHVGHKECLIAPLNVPAKMGWLWNVHTPCLRLKRRNGWRPGLIGKTILEVIQAHRKSQHMAMLEQGKKKRKNKFGFVESEMEIVYPKPTLQIKKRDGVYYITMNPLKDPRTLVNNENPYMECTPMQFKIIKNKEHNEFKSCICNDQGILYEPSSSSDSELDLEFTPPAGVIRPERFLKPRDVIHIDTQYNAKDYAEKPKVDTERGSSEAKSRKKGKKNKKKKGKKKK</sequence>
<protein>
    <recommendedName>
        <fullName evidence="2">DUF4776 domain-containing protein</fullName>
    </recommendedName>
</protein>
<evidence type="ECO:0000256" key="1">
    <source>
        <dbReference type="SAM" id="MobiDB-lite"/>
    </source>
</evidence>
<name>A0AAW1UWD2_9CUCU</name>
<dbReference type="PANTHER" id="PTHR39079">
    <property type="entry name" value="FI08034P-RELATED"/>
    <property type="match status" value="1"/>
</dbReference>
<evidence type="ECO:0000259" key="2">
    <source>
        <dbReference type="Pfam" id="PF16003"/>
    </source>
</evidence>
<evidence type="ECO:0000313" key="3">
    <source>
        <dbReference type="EMBL" id="KAK9884146.1"/>
    </source>
</evidence>
<accession>A0AAW1UWD2</accession>
<proteinExistence type="predicted"/>
<dbReference type="EMBL" id="JARQZJ010000092">
    <property type="protein sequence ID" value="KAK9884146.1"/>
    <property type="molecule type" value="Genomic_DNA"/>
</dbReference>
<comment type="caution">
    <text evidence="3">The sequence shown here is derived from an EMBL/GenBank/DDBJ whole genome shotgun (WGS) entry which is preliminary data.</text>
</comment>
<feature type="domain" description="DUF4776" evidence="2">
    <location>
        <begin position="540"/>
        <end position="735"/>
    </location>
</feature>
<feature type="compositionally biased region" description="Basic and acidic residues" evidence="1">
    <location>
        <begin position="463"/>
        <end position="472"/>
    </location>
</feature>
<dbReference type="AlphaFoldDB" id="A0AAW1UWD2"/>
<feature type="region of interest" description="Disordered" evidence="1">
    <location>
        <begin position="788"/>
        <end position="828"/>
    </location>
</feature>
<gene>
    <name evidence="3" type="ORF">WA026_005097</name>
</gene>
<reference evidence="3 4" key="1">
    <citation type="submission" date="2023-03" db="EMBL/GenBank/DDBJ databases">
        <title>Genome insight into feeding habits of ladybird beetles.</title>
        <authorList>
            <person name="Li H.-S."/>
            <person name="Huang Y.-H."/>
            <person name="Pang H."/>
        </authorList>
    </citation>
    <scope>NUCLEOTIDE SEQUENCE [LARGE SCALE GENOMIC DNA]</scope>
    <source>
        <strain evidence="3">SYSU_2023b</strain>
        <tissue evidence="3">Whole body</tissue>
    </source>
</reference>
<feature type="compositionally biased region" description="Basic residues" evidence="1">
    <location>
        <begin position="812"/>
        <end position="828"/>
    </location>
</feature>
<organism evidence="3 4">
    <name type="scientific">Henosepilachna vigintioctopunctata</name>
    <dbReference type="NCBI Taxonomy" id="420089"/>
    <lineage>
        <taxon>Eukaryota</taxon>
        <taxon>Metazoa</taxon>
        <taxon>Ecdysozoa</taxon>
        <taxon>Arthropoda</taxon>
        <taxon>Hexapoda</taxon>
        <taxon>Insecta</taxon>
        <taxon>Pterygota</taxon>
        <taxon>Neoptera</taxon>
        <taxon>Endopterygota</taxon>
        <taxon>Coleoptera</taxon>
        <taxon>Polyphaga</taxon>
        <taxon>Cucujiformia</taxon>
        <taxon>Coccinelloidea</taxon>
        <taxon>Coccinellidae</taxon>
        <taxon>Epilachninae</taxon>
        <taxon>Epilachnini</taxon>
        <taxon>Henosepilachna</taxon>
    </lineage>
</organism>
<evidence type="ECO:0000313" key="4">
    <source>
        <dbReference type="Proteomes" id="UP001431783"/>
    </source>
</evidence>
<dbReference type="InterPro" id="IPR031949">
    <property type="entry name" value="DUF4776"/>
</dbReference>
<feature type="region of interest" description="Disordered" evidence="1">
    <location>
        <begin position="463"/>
        <end position="492"/>
    </location>
</feature>
<feature type="domain" description="DUF4776" evidence="2">
    <location>
        <begin position="753"/>
        <end position="799"/>
    </location>
</feature>
<keyword evidence="4" id="KW-1185">Reference proteome</keyword>
<dbReference type="Proteomes" id="UP001431783">
    <property type="component" value="Unassembled WGS sequence"/>
</dbReference>